<evidence type="ECO:0000313" key="3">
    <source>
        <dbReference type="Proteomes" id="UP000257109"/>
    </source>
</evidence>
<gene>
    <name evidence="2" type="primary">pol</name>
    <name evidence="2" type="ORF">CR513_09789</name>
</gene>
<dbReference type="InterPro" id="IPR050951">
    <property type="entry name" value="Retrovirus_Pol_polyprotein"/>
</dbReference>
<feature type="domain" description="Reverse transcriptase" evidence="1">
    <location>
        <begin position="2"/>
        <end position="95"/>
    </location>
</feature>
<name>A0A371HU75_MUCPR</name>
<organism evidence="2 3">
    <name type="scientific">Mucuna pruriens</name>
    <name type="common">Velvet bean</name>
    <name type="synonym">Dolichos pruriens</name>
    <dbReference type="NCBI Taxonomy" id="157652"/>
    <lineage>
        <taxon>Eukaryota</taxon>
        <taxon>Viridiplantae</taxon>
        <taxon>Streptophyta</taxon>
        <taxon>Embryophyta</taxon>
        <taxon>Tracheophyta</taxon>
        <taxon>Spermatophyta</taxon>
        <taxon>Magnoliopsida</taxon>
        <taxon>eudicotyledons</taxon>
        <taxon>Gunneridae</taxon>
        <taxon>Pentapetalae</taxon>
        <taxon>rosids</taxon>
        <taxon>fabids</taxon>
        <taxon>Fabales</taxon>
        <taxon>Fabaceae</taxon>
        <taxon>Papilionoideae</taxon>
        <taxon>50 kb inversion clade</taxon>
        <taxon>NPAAA clade</taxon>
        <taxon>indigoferoid/millettioid clade</taxon>
        <taxon>Phaseoleae</taxon>
        <taxon>Mucuna</taxon>
    </lineage>
</organism>
<dbReference type="Gene3D" id="3.30.70.270">
    <property type="match status" value="2"/>
</dbReference>
<dbReference type="CDD" id="cd01647">
    <property type="entry name" value="RT_LTR"/>
    <property type="match status" value="1"/>
</dbReference>
<dbReference type="Gene3D" id="3.10.10.10">
    <property type="entry name" value="HIV Type 1 Reverse Transcriptase, subunit A, domain 1"/>
    <property type="match status" value="1"/>
</dbReference>
<comment type="caution">
    <text evidence="2">The sequence shown here is derived from an EMBL/GenBank/DDBJ whole genome shotgun (WGS) entry which is preliminary data.</text>
</comment>
<dbReference type="PANTHER" id="PTHR37984">
    <property type="entry name" value="PROTEIN CBG26694"/>
    <property type="match status" value="1"/>
</dbReference>
<dbReference type="InterPro" id="IPR000477">
    <property type="entry name" value="RT_dom"/>
</dbReference>
<evidence type="ECO:0000259" key="1">
    <source>
        <dbReference type="Pfam" id="PF00078"/>
    </source>
</evidence>
<dbReference type="Proteomes" id="UP000257109">
    <property type="component" value="Unassembled WGS sequence"/>
</dbReference>
<sequence length="345" mass="40358">MCMDCRPINAIIIRYRHSIPQLDDLLDELHGAIIFLKIDLRSGYHQIRVRERDEWKFSFKTKFDLYECLVMPFDLINTLRNFMRLMNHVLRSLIGHCVHVKQMLKLLRKESLYVNLKKCTFCTSEIVFLGFVVDSHGIKVDDEKVKAIQNSSGKSPKRAFRALKDRLTYAHILALPNFAKSFELECDASNVRVKPKGTSLLNLVKNLKVSTLINKEFYALVKVLQEFVVNSDYESLKYLRVQNKLNKRDAKWVEFLEQFLYVIKYKQGKVNIVVDALSRRHVFLVMLEIKLLGFEYIKDFTLRMMISKRLMSFVPIQPIGISLGMKGFYLEIRGCVCLRVPLGNY</sequence>
<dbReference type="EMBL" id="QJKJ01001717">
    <property type="protein sequence ID" value="RDY06264.1"/>
    <property type="molecule type" value="Genomic_DNA"/>
</dbReference>
<dbReference type="PANTHER" id="PTHR37984:SF5">
    <property type="entry name" value="PROTEIN NYNRIN-LIKE"/>
    <property type="match status" value="1"/>
</dbReference>
<dbReference type="Pfam" id="PF00078">
    <property type="entry name" value="RVT_1"/>
    <property type="match status" value="1"/>
</dbReference>
<keyword evidence="3" id="KW-1185">Reference proteome</keyword>
<reference evidence="2" key="1">
    <citation type="submission" date="2018-05" db="EMBL/GenBank/DDBJ databases">
        <title>Draft genome of Mucuna pruriens seed.</title>
        <authorList>
            <person name="Nnadi N.E."/>
            <person name="Vos R."/>
            <person name="Hasami M.H."/>
            <person name="Devisetty U.K."/>
            <person name="Aguiy J.C."/>
        </authorList>
    </citation>
    <scope>NUCLEOTIDE SEQUENCE [LARGE SCALE GENOMIC DNA]</scope>
    <source>
        <strain evidence="2">JCA_2017</strain>
    </source>
</reference>
<dbReference type="SUPFAM" id="SSF56672">
    <property type="entry name" value="DNA/RNA polymerases"/>
    <property type="match status" value="1"/>
</dbReference>
<feature type="non-terminal residue" evidence="2">
    <location>
        <position position="1"/>
    </location>
</feature>
<dbReference type="OrthoDB" id="529980at2759"/>
<proteinExistence type="predicted"/>
<protein>
    <submittedName>
        <fullName evidence="2">Retrovirus-related Pol polyprotein from transposon 17.6</fullName>
    </submittedName>
</protein>
<evidence type="ECO:0000313" key="2">
    <source>
        <dbReference type="EMBL" id="RDY06264.1"/>
    </source>
</evidence>
<dbReference type="InterPro" id="IPR043502">
    <property type="entry name" value="DNA/RNA_pol_sf"/>
</dbReference>
<dbReference type="InterPro" id="IPR043128">
    <property type="entry name" value="Rev_trsase/Diguanyl_cyclase"/>
</dbReference>
<accession>A0A371HU75</accession>
<dbReference type="AlphaFoldDB" id="A0A371HU75"/>